<organism evidence="5">
    <name type="scientific">marine metagenome</name>
    <dbReference type="NCBI Taxonomy" id="408172"/>
    <lineage>
        <taxon>unclassified sequences</taxon>
        <taxon>metagenomes</taxon>
        <taxon>ecological metagenomes</taxon>
    </lineage>
</organism>
<feature type="domain" description="Nitroreductase" evidence="4">
    <location>
        <begin position="43"/>
        <end position="210"/>
    </location>
</feature>
<dbReference type="Pfam" id="PF00881">
    <property type="entry name" value="Nitroreductase"/>
    <property type="match status" value="1"/>
</dbReference>
<dbReference type="CDD" id="cd02144">
    <property type="entry name" value="iodotyrosine_dehalogenase"/>
    <property type="match status" value="1"/>
</dbReference>
<gene>
    <name evidence="5" type="ORF">METZ01_LOCUS373430</name>
</gene>
<keyword evidence="2" id="KW-0288">FMN</keyword>
<keyword evidence="1" id="KW-0285">Flavoprotein</keyword>
<dbReference type="SUPFAM" id="SSF55469">
    <property type="entry name" value="FMN-dependent nitroreductase-like"/>
    <property type="match status" value="1"/>
</dbReference>
<accession>A0A382TEU1</accession>
<evidence type="ECO:0000256" key="2">
    <source>
        <dbReference type="ARBA" id="ARBA00022643"/>
    </source>
</evidence>
<proteinExistence type="predicted"/>
<evidence type="ECO:0000259" key="4">
    <source>
        <dbReference type="Pfam" id="PF00881"/>
    </source>
</evidence>
<dbReference type="AlphaFoldDB" id="A0A382TEU1"/>
<dbReference type="GO" id="GO:0016491">
    <property type="term" value="F:oxidoreductase activity"/>
    <property type="evidence" value="ECO:0007669"/>
    <property type="project" value="UniProtKB-KW"/>
</dbReference>
<protein>
    <recommendedName>
        <fullName evidence="4">Nitroreductase domain-containing protein</fullName>
    </recommendedName>
</protein>
<dbReference type="InterPro" id="IPR000415">
    <property type="entry name" value="Nitroreductase-like"/>
</dbReference>
<keyword evidence="3" id="KW-0560">Oxidoreductase</keyword>
<dbReference type="EMBL" id="UINC01136051">
    <property type="protein sequence ID" value="SVD20576.1"/>
    <property type="molecule type" value="Genomic_DNA"/>
</dbReference>
<reference evidence="5" key="1">
    <citation type="submission" date="2018-05" db="EMBL/GenBank/DDBJ databases">
        <authorList>
            <person name="Lanie J.A."/>
            <person name="Ng W.-L."/>
            <person name="Kazmierczak K.M."/>
            <person name="Andrzejewski T.M."/>
            <person name="Davidsen T.M."/>
            <person name="Wayne K.J."/>
            <person name="Tettelin H."/>
            <person name="Glass J.I."/>
            <person name="Rusch D."/>
            <person name="Podicherti R."/>
            <person name="Tsui H.-C.T."/>
            <person name="Winkler M.E."/>
        </authorList>
    </citation>
    <scope>NUCLEOTIDE SEQUENCE</scope>
</reference>
<sequence>ATRLSAGMGEGDEEPGFIRLEFEELPEDEMLSRARSFYRHMDKRRTTRNFSDRRVPREILELAIKTASTAPSGAHLQPWTFVAISNPGLKRRIRDAAEAEEKKFYEERMPEAWQEVLDPLGTDYVKDHITDAPWIVVLFRHSQRVRGEDDLAPTYYSQESCGIAAGLFIAAIHDAGLTTLTHTPSPMGFLRDILGRPFHEHAMLLMPVGYPAEDARVPDLKRKGLDEISEFFE</sequence>
<dbReference type="PANTHER" id="PTHR23026">
    <property type="entry name" value="NADPH NITROREDUCTASE"/>
    <property type="match status" value="1"/>
</dbReference>
<dbReference type="Gene3D" id="3.40.109.10">
    <property type="entry name" value="NADH Oxidase"/>
    <property type="match status" value="1"/>
</dbReference>
<evidence type="ECO:0000313" key="5">
    <source>
        <dbReference type="EMBL" id="SVD20576.1"/>
    </source>
</evidence>
<dbReference type="InterPro" id="IPR029479">
    <property type="entry name" value="Nitroreductase"/>
</dbReference>
<dbReference type="PANTHER" id="PTHR23026:SF90">
    <property type="entry name" value="IODOTYROSINE DEIODINASE 1"/>
    <property type="match status" value="1"/>
</dbReference>
<evidence type="ECO:0000256" key="1">
    <source>
        <dbReference type="ARBA" id="ARBA00022630"/>
    </source>
</evidence>
<name>A0A382TEU1_9ZZZZ</name>
<evidence type="ECO:0000256" key="3">
    <source>
        <dbReference type="ARBA" id="ARBA00023002"/>
    </source>
</evidence>
<feature type="non-terminal residue" evidence="5">
    <location>
        <position position="1"/>
    </location>
</feature>
<dbReference type="InterPro" id="IPR050627">
    <property type="entry name" value="Nitroreductase/BluB"/>
</dbReference>